<dbReference type="AlphaFoldDB" id="A0A5B6TC12"/>
<dbReference type="InterPro" id="IPR038314">
    <property type="entry name" value="T6SS_sf"/>
</dbReference>
<reference evidence="1 2" key="1">
    <citation type="submission" date="2019-07" db="EMBL/GenBank/DDBJ databases">
        <title>Rufibacter sp. nov., isolated from lake sediment.</title>
        <authorList>
            <person name="Qu J.-H."/>
        </authorList>
    </citation>
    <scope>NUCLEOTIDE SEQUENCE [LARGE SCALE GENOMIC DNA]</scope>
    <source>
        <strain evidence="1 2">NBS58-1</strain>
    </source>
</reference>
<sequence length="107" mass="12448">MDPRNPSTLKAEKIQLKKDYAFCMCLHYTLGKETADKLWAEDISRGVLIDIADLYEENSHLDSIALEASERIVPSTYSDHENKKAVVFRCLQFYQSRELDRFVKSMK</sequence>
<keyword evidence="2" id="KW-1185">Reference proteome</keyword>
<comment type="caution">
    <text evidence="1">The sequence shown here is derived from an EMBL/GenBank/DDBJ whole genome shotgun (WGS) entry which is preliminary data.</text>
</comment>
<dbReference type="EMBL" id="VKKY01000003">
    <property type="protein sequence ID" value="KAA3436564.1"/>
    <property type="molecule type" value="Genomic_DNA"/>
</dbReference>
<protein>
    <submittedName>
        <fullName evidence="1">Uncharacterized protein</fullName>
    </submittedName>
</protein>
<dbReference type="RefSeq" id="WP_149092505.1">
    <property type="nucleotide sequence ID" value="NZ_VKKY01000003.1"/>
</dbReference>
<dbReference type="OrthoDB" id="1151005at2"/>
<proteinExistence type="predicted"/>
<evidence type="ECO:0000313" key="1">
    <source>
        <dbReference type="EMBL" id="KAA3436564.1"/>
    </source>
</evidence>
<gene>
    <name evidence="1" type="ORF">FOA19_19445</name>
</gene>
<name>A0A5B6TC12_9BACT</name>
<dbReference type="Proteomes" id="UP000324133">
    <property type="component" value="Unassembled WGS sequence"/>
</dbReference>
<accession>A0A5B6TC12</accession>
<dbReference type="Gene3D" id="1.20.120.1620">
    <property type="match status" value="1"/>
</dbReference>
<organism evidence="1 2">
    <name type="scientific">Rufibacter hautae</name>
    <dbReference type="NCBI Taxonomy" id="2595005"/>
    <lineage>
        <taxon>Bacteria</taxon>
        <taxon>Pseudomonadati</taxon>
        <taxon>Bacteroidota</taxon>
        <taxon>Cytophagia</taxon>
        <taxon>Cytophagales</taxon>
        <taxon>Hymenobacteraceae</taxon>
        <taxon>Rufibacter</taxon>
    </lineage>
</organism>
<evidence type="ECO:0000313" key="2">
    <source>
        <dbReference type="Proteomes" id="UP000324133"/>
    </source>
</evidence>